<protein>
    <submittedName>
        <fullName evidence="1">Uncharacterized protein</fullName>
    </submittedName>
</protein>
<reference evidence="1" key="1">
    <citation type="submission" date="2023-06" db="EMBL/GenBank/DDBJ databases">
        <title>Genome-scale phylogeny and comparative genomics of the fungal order Sordariales.</title>
        <authorList>
            <consortium name="Lawrence Berkeley National Laboratory"/>
            <person name="Hensen N."/>
            <person name="Bonometti L."/>
            <person name="Westerberg I."/>
            <person name="Brannstrom I.O."/>
            <person name="Guillou S."/>
            <person name="Cros-Aarteil S."/>
            <person name="Calhoun S."/>
            <person name="Haridas S."/>
            <person name="Kuo A."/>
            <person name="Mondo S."/>
            <person name="Pangilinan J."/>
            <person name="Riley R."/>
            <person name="Labutti K."/>
            <person name="Andreopoulos B."/>
            <person name="Lipzen A."/>
            <person name="Chen C."/>
            <person name="Yanf M."/>
            <person name="Daum C."/>
            <person name="Ng V."/>
            <person name="Clum A."/>
            <person name="Steindorff A."/>
            <person name="Ohm R."/>
            <person name="Martin F."/>
            <person name="Silar P."/>
            <person name="Natvig D."/>
            <person name="Lalanne C."/>
            <person name="Gautier V."/>
            <person name="Ament-Velasquez S.L."/>
            <person name="Kruys A."/>
            <person name="Hutchinson M.I."/>
            <person name="Powell A.J."/>
            <person name="Barry K."/>
            <person name="Miller A.N."/>
            <person name="Grigoriev I.V."/>
            <person name="Debuchy R."/>
            <person name="Gladieux P."/>
            <person name="Thoren M.H."/>
            <person name="Johannesson H."/>
        </authorList>
    </citation>
    <scope>NUCLEOTIDE SEQUENCE</scope>
    <source>
        <strain evidence="1">SMH4607-1</strain>
    </source>
</reference>
<dbReference type="AlphaFoldDB" id="A0AA40E661"/>
<evidence type="ECO:0000313" key="2">
    <source>
        <dbReference type="Proteomes" id="UP001172102"/>
    </source>
</evidence>
<gene>
    <name evidence="1" type="ORF">B0H67DRAFT_5471</name>
</gene>
<name>A0AA40E661_9PEZI</name>
<accession>A0AA40E661</accession>
<sequence>MDTSVFPTCLSVQVIPGSGLTNDLAATRDLCLHVVSTWRSKPQHKDVMIEDRRVEDASKCGHGDLLLERKELAIGVYILPDTTEQRPMAFIENGSTNPASVASNRPRLKDPLLSPYASSGSPTGREHIGWAILGAVETLGPQFKSSLFCLSPTRLSSLMGPPAWEAWLLEKLDSSCQSLAQNHSFLLSKTAPEQLHQTRH</sequence>
<dbReference type="Proteomes" id="UP001172102">
    <property type="component" value="Unassembled WGS sequence"/>
</dbReference>
<organism evidence="1 2">
    <name type="scientific">Lasiosphaeris hirsuta</name>
    <dbReference type="NCBI Taxonomy" id="260670"/>
    <lineage>
        <taxon>Eukaryota</taxon>
        <taxon>Fungi</taxon>
        <taxon>Dikarya</taxon>
        <taxon>Ascomycota</taxon>
        <taxon>Pezizomycotina</taxon>
        <taxon>Sordariomycetes</taxon>
        <taxon>Sordariomycetidae</taxon>
        <taxon>Sordariales</taxon>
        <taxon>Lasiosphaeriaceae</taxon>
        <taxon>Lasiosphaeris</taxon>
    </lineage>
</organism>
<dbReference type="EMBL" id="JAUKUA010000001">
    <property type="protein sequence ID" value="KAK0729694.1"/>
    <property type="molecule type" value="Genomic_DNA"/>
</dbReference>
<comment type="caution">
    <text evidence="1">The sequence shown here is derived from an EMBL/GenBank/DDBJ whole genome shotgun (WGS) entry which is preliminary data.</text>
</comment>
<proteinExistence type="predicted"/>
<evidence type="ECO:0000313" key="1">
    <source>
        <dbReference type="EMBL" id="KAK0729694.1"/>
    </source>
</evidence>
<keyword evidence="2" id="KW-1185">Reference proteome</keyword>